<dbReference type="SMART" id="SM00530">
    <property type="entry name" value="HTH_XRE"/>
    <property type="match status" value="1"/>
</dbReference>
<dbReference type="EMBL" id="JBFAUK010000022">
    <property type="protein sequence ID" value="MEV5509525.1"/>
    <property type="molecule type" value="Genomic_DNA"/>
</dbReference>
<organism evidence="2 3">
    <name type="scientific">Streptomyces orinoci</name>
    <name type="common">Streptoverticillium orinoci</name>
    <dbReference type="NCBI Taxonomy" id="67339"/>
    <lineage>
        <taxon>Bacteria</taxon>
        <taxon>Bacillati</taxon>
        <taxon>Actinomycetota</taxon>
        <taxon>Actinomycetes</taxon>
        <taxon>Kitasatosporales</taxon>
        <taxon>Streptomycetaceae</taxon>
        <taxon>Streptomyces</taxon>
    </lineage>
</organism>
<feature type="domain" description="HTH cro/C1-type" evidence="1">
    <location>
        <begin position="9"/>
        <end position="62"/>
    </location>
</feature>
<sequence length="415" mass="45174">MTTELADNVRKYRRRAGMSQEELAHAASVSPGTVRKLEQGGTVRMETLHMLARALNVTTAALVASDAPEPVGQAEEPNRVNLVQLRAALTPAVGLADRVAETAEEEPNLRAFRRTVQDARVLYFSDSYKSVSSQLPGLLRDAAKAVAYYDSGEEHQQALLARAEALRLAGTYLTQVRQYDIAYTALAGAVADAKNAGDMLAAASGVGGMCWLLIRQSRFDEAERVAAESMDVVEPKITRAEPDHYAVWGGLAMEAAAAAARNNRPEEAKEYRKAARVAATAVGTAHRNISLHWSVFGPVTVAMKALEDSTVVGDARTVVRKAGEEEALSPKAWKRLGGPSTNDGNRFTLDLARAHTRTGDLSAAMEELVQVRETFPEWLRHQSMAAETMEEILRKRKRTLTTEMRDMAAYLGVVG</sequence>
<dbReference type="CDD" id="cd00093">
    <property type="entry name" value="HTH_XRE"/>
    <property type="match status" value="1"/>
</dbReference>
<protein>
    <submittedName>
        <fullName evidence="2">Helix-turn-helix domain-containing protein</fullName>
    </submittedName>
</protein>
<comment type="caution">
    <text evidence="2">The sequence shown here is derived from an EMBL/GenBank/DDBJ whole genome shotgun (WGS) entry which is preliminary data.</text>
</comment>
<evidence type="ECO:0000313" key="2">
    <source>
        <dbReference type="EMBL" id="MEV5509525.1"/>
    </source>
</evidence>
<dbReference type="InterPro" id="IPR001387">
    <property type="entry name" value="Cro/C1-type_HTH"/>
</dbReference>
<dbReference type="Gene3D" id="1.10.260.40">
    <property type="entry name" value="lambda repressor-like DNA-binding domains"/>
    <property type="match status" value="1"/>
</dbReference>
<dbReference type="Pfam" id="PF01381">
    <property type="entry name" value="HTH_3"/>
    <property type="match status" value="1"/>
</dbReference>
<evidence type="ECO:0000259" key="1">
    <source>
        <dbReference type="PROSITE" id="PS50943"/>
    </source>
</evidence>
<dbReference type="Proteomes" id="UP001552594">
    <property type="component" value="Unassembled WGS sequence"/>
</dbReference>
<keyword evidence="3" id="KW-1185">Reference proteome</keyword>
<dbReference type="RefSeq" id="WP_109281485.1">
    <property type="nucleotide sequence ID" value="NZ_JBFAUK010000022.1"/>
</dbReference>
<reference evidence="2 3" key="1">
    <citation type="submission" date="2024-06" db="EMBL/GenBank/DDBJ databases">
        <title>The Natural Products Discovery Center: Release of the First 8490 Sequenced Strains for Exploring Actinobacteria Biosynthetic Diversity.</title>
        <authorList>
            <person name="Kalkreuter E."/>
            <person name="Kautsar S.A."/>
            <person name="Yang D."/>
            <person name="Bader C.D."/>
            <person name="Teijaro C.N."/>
            <person name="Fluegel L."/>
            <person name="Davis C.M."/>
            <person name="Simpson J.R."/>
            <person name="Lauterbach L."/>
            <person name="Steele A.D."/>
            <person name="Gui C."/>
            <person name="Meng S."/>
            <person name="Li G."/>
            <person name="Viehrig K."/>
            <person name="Ye F."/>
            <person name="Su P."/>
            <person name="Kiefer A.F."/>
            <person name="Nichols A."/>
            <person name="Cepeda A.J."/>
            <person name="Yan W."/>
            <person name="Fan B."/>
            <person name="Jiang Y."/>
            <person name="Adhikari A."/>
            <person name="Zheng C.-J."/>
            <person name="Schuster L."/>
            <person name="Cowan T.M."/>
            <person name="Smanski M.J."/>
            <person name="Chevrette M.G."/>
            <person name="De Carvalho L.P.S."/>
            <person name="Shen B."/>
        </authorList>
    </citation>
    <scope>NUCLEOTIDE SEQUENCE [LARGE SCALE GENOMIC DNA]</scope>
    <source>
        <strain evidence="2 3">NPDC052347</strain>
    </source>
</reference>
<dbReference type="PROSITE" id="PS50943">
    <property type="entry name" value="HTH_CROC1"/>
    <property type="match status" value="1"/>
</dbReference>
<dbReference type="InterPro" id="IPR010982">
    <property type="entry name" value="Lambda_DNA-bd_dom_sf"/>
</dbReference>
<name>A0ABV3K318_STRON</name>
<dbReference type="SUPFAM" id="SSF47413">
    <property type="entry name" value="lambda repressor-like DNA-binding domains"/>
    <property type="match status" value="1"/>
</dbReference>
<proteinExistence type="predicted"/>
<evidence type="ECO:0000313" key="3">
    <source>
        <dbReference type="Proteomes" id="UP001552594"/>
    </source>
</evidence>
<accession>A0ABV3K318</accession>
<gene>
    <name evidence="2" type="ORF">AB0L16_24330</name>
</gene>